<gene>
    <name evidence="5" type="ORF">L2X98_26570</name>
</gene>
<dbReference type="Pfam" id="PF03328">
    <property type="entry name" value="HpcH_HpaI"/>
    <property type="match status" value="1"/>
</dbReference>
<organism evidence="5 6">
    <name type="scientific">Microbacterium elymi</name>
    <dbReference type="NCBI Taxonomy" id="2909587"/>
    <lineage>
        <taxon>Bacteria</taxon>
        <taxon>Bacillati</taxon>
        <taxon>Actinomycetota</taxon>
        <taxon>Actinomycetes</taxon>
        <taxon>Micrococcales</taxon>
        <taxon>Microbacteriaceae</taxon>
        <taxon>Microbacterium</taxon>
    </lineage>
</organism>
<protein>
    <submittedName>
        <fullName evidence="5">Aldolase/citrate lyase family protein</fullName>
    </submittedName>
</protein>
<dbReference type="GO" id="GO:0016829">
    <property type="term" value="F:lyase activity"/>
    <property type="evidence" value="ECO:0007669"/>
    <property type="project" value="UniProtKB-KW"/>
</dbReference>
<dbReference type="EMBL" id="CP091139">
    <property type="protein sequence ID" value="UUT36604.1"/>
    <property type="molecule type" value="Genomic_DNA"/>
</dbReference>
<accession>A0ABY5NN30</accession>
<keyword evidence="3 5" id="KW-0456">Lyase</keyword>
<dbReference type="PANTHER" id="PTHR30502">
    <property type="entry name" value="2-KETO-3-DEOXY-L-RHAMNONATE ALDOLASE"/>
    <property type="match status" value="1"/>
</dbReference>
<evidence type="ECO:0000313" key="6">
    <source>
        <dbReference type="Proteomes" id="UP001054811"/>
    </source>
</evidence>
<dbReference type="InterPro" id="IPR040442">
    <property type="entry name" value="Pyrv_kinase-like_dom_sf"/>
</dbReference>
<evidence type="ECO:0000313" key="5">
    <source>
        <dbReference type="EMBL" id="UUT36604.1"/>
    </source>
</evidence>
<keyword evidence="2" id="KW-0479">Metal-binding</keyword>
<evidence type="ECO:0000256" key="3">
    <source>
        <dbReference type="ARBA" id="ARBA00023239"/>
    </source>
</evidence>
<name>A0ABY5NN30_9MICO</name>
<reference evidence="5" key="1">
    <citation type="submission" date="2022-01" db="EMBL/GenBank/DDBJ databases">
        <title>Microbacterium eymi and Microbacterium rhizovicinus sp. nov., isolated from the rhizospheric soil of Elymus tsukushiensis, a plant native to the Dokdo Islands, Republic of Korea.</title>
        <authorList>
            <person name="Hwang Y.J."/>
        </authorList>
    </citation>
    <scope>NUCLEOTIDE SEQUENCE</scope>
    <source>
        <strain evidence="5">KUDC0405</strain>
    </source>
</reference>
<dbReference type="InterPro" id="IPR015813">
    <property type="entry name" value="Pyrv/PenolPyrv_kinase-like_dom"/>
</dbReference>
<dbReference type="Gene3D" id="3.20.20.60">
    <property type="entry name" value="Phosphoenolpyruvate-binding domains"/>
    <property type="match status" value="1"/>
</dbReference>
<feature type="domain" description="HpcH/HpaI aldolase/citrate lyase" evidence="4">
    <location>
        <begin position="1"/>
        <end position="167"/>
    </location>
</feature>
<evidence type="ECO:0000259" key="4">
    <source>
        <dbReference type="Pfam" id="PF03328"/>
    </source>
</evidence>
<sequence length="189" mass="19251">MVRVPALDAAVIQRVLDAGADGIMVPHIDTPEQARAAASAVRFPPLGARGVGATSRAGDWGAMPREEYVRFGREEAALIAQLESAEAIAHAGAIADVPGVDALLVGTADLSMSEGLDESDPRVRAMTADAVAQASTRGMPVGCAGAASAEAVQTAVDAGLRFMLMGNDAGLLGAAARTAVERGRTVRFT</sequence>
<dbReference type="SUPFAM" id="SSF51621">
    <property type="entry name" value="Phosphoenolpyruvate/pyruvate domain"/>
    <property type="match status" value="1"/>
</dbReference>
<proteinExistence type="inferred from homology"/>
<dbReference type="PANTHER" id="PTHR30502:SF0">
    <property type="entry name" value="PHOSPHOENOLPYRUVATE CARBOXYLASE FAMILY PROTEIN"/>
    <property type="match status" value="1"/>
</dbReference>
<keyword evidence="6" id="KW-1185">Reference proteome</keyword>
<dbReference type="Proteomes" id="UP001054811">
    <property type="component" value="Chromosome"/>
</dbReference>
<evidence type="ECO:0000256" key="1">
    <source>
        <dbReference type="ARBA" id="ARBA00005568"/>
    </source>
</evidence>
<evidence type="ECO:0000256" key="2">
    <source>
        <dbReference type="ARBA" id="ARBA00022723"/>
    </source>
</evidence>
<dbReference type="InterPro" id="IPR050251">
    <property type="entry name" value="HpcH-HpaI_aldolase"/>
</dbReference>
<comment type="similarity">
    <text evidence="1">Belongs to the HpcH/HpaI aldolase family.</text>
</comment>
<dbReference type="InterPro" id="IPR005000">
    <property type="entry name" value="Aldolase/citrate-lyase_domain"/>
</dbReference>